<keyword evidence="2" id="KW-1185">Reference proteome</keyword>
<dbReference type="AlphaFoldDB" id="A0A9P7H1Y7"/>
<reference evidence="1" key="1">
    <citation type="submission" date="2021-04" db="EMBL/GenBank/DDBJ databases">
        <title>Draft genome of Fusarium avenaceum strain F156N33, isolated from an atmospheric sample in Virginia.</title>
        <authorList>
            <person name="Yang S."/>
            <person name="Vinatzer B.A."/>
            <person name="Coleman J."/>
        </authorList>
    </citation>
    <scope>NUCLEOTIDE SEQUENCE</scope>
    <source>
        <strain evidence="1">F156N33</strain>
    </source>
</reference>
<evidence type="ECO:0000313" key="2">
    <source>
        <dbReference type="Proteomes" id="UP000782241"/>
    </source>
</evidence>
<organism evidence="1 2">
    <name type="scientific">Fusarium avenaceum</name>
    <dbReference type="NCBI Taxonomy" id="40199"/>
    <lineage>
        <taxon>Eukaryota</taxon>
        <taxon>Fungi</taxon>
        <taxon>Dikarya</taxon>
        <taxon>Ascomycota</taxon>
        <taxon>Pezizomycotina</taxon>
        <taxon>Sordariomycetes</taxon>
        <taxon>Hypocreomycetidae</taxon>
        <taxon>Hypocreales</taxon>
        <taxon>Nectriaceae</taxon>
        <taxon>Fusarium</taxon>
        <taxon>Fusarium tricinctum species complex</taxon>
    </lineage>
</organism>
<evidence type="ECO:0008006" key="3">
    <source>
        <dbReference type="Google" id="ProtNLM"/>
    </source>
</evidence>
<protein>
    <recommendedName>
        <fullName evidence="3">Fungal N-terminal domain-containing protein</fullName>
    </recommendedName>
</protein>
<evidence type="ECO:0000313" key="1">
    <source>
        <dbReference type="EMBL" id="KAG5661277.1"/>
    </source>
</evidence>
<accession>A0A9P7H1Y7</accession>
<dbReference type="Proteomes" id="UP000782241">
    <property type="component" value="Unassembled WGS sequence"/>
</dbReference>
<gene>
    <name evidence="1" type="ORF">KAF25_005399</name>
</gene>
<dbReference type="PANTHER" id="PTHR38886">
    <property type="entry name" value="SESA DOMAIN-CONTAINING PROTEIN"/>
    <property type="match status" value="1"/>
</dbReference>
<dbReference type="EMBL" id="JAGPUO010000007">
    <property type="protein sequence ID" value="KAG5661277.1"/>
    <property type="molecule type" value="Genomic_DNA"/>
</dbReference>
<dbReference type="PANTHER" id="PTHR38886:SF1">
    <property type="entry name" value="NACHT-NTPASE AND P-LOOP NTPASES N-TERMINAL DOMAIN-CONTAINING PROTEIN"/>
    <property type="match status" value="1"/>
</dbReference>
<comment type="caution">
    <text evidence="1">The sequence shown here is derived from an EMBL/GenBank/DDBJ whole genome shotgun (WGS) entry which is preliminary data.</text>
</comment>
<sequence length="624" mass="69604">MASPISFGDAYTMAKIAYRLGRAFTKGRKSAPAEFHEIENQLYALSTALEALKRATDKGDIRHGPTFDPNDDPIGIILASCNETLSHLDDLVKKYGSLSGTEEGSAKNEPAFTRIGKRIKRNWQTIRWTTEGGDIATLRSQLTLHTNSLGLILGVANGTRTATMSTQVSESTEILKDIYQWFLANLKNSELQKIGVPKKSEAGEKSVVIYFNLEGDGFECHRAALPLLDRSMDQLMDKQNILFECHCSQQGQTNVQLHADQVSTLTFSPSSFPVRLSGNPRSWIIYKMRNRDTHQLQNLTIRCLNLKHMSRFEERFVEQLAIRKARELLTQGTGTLMAHLSPESDNVRMLNSLADTSSTQFIDSVTFTSETRSFIQGAIASINLFHYKSMPVTGVVELVTNPKETSHDSHTELVIFYKKEDGNSNAIAKTVVYLEYSTVIKRLAAMGTTSSLKIGPANCVSFNSDEEEAAANFGLKLREMQVDLFATSHQYPRPDESLLLHLQADEISCEDLHIENGIIDIVVSQTNNRHRLILRSANSYAVLSQELPQDFMSSLKQGTRPDLSAPTDEIRMQEKDGAVYRQLRKRDGIKQLRIRVAATQNDRLLELGLATLTGGALLSDSCKH</sequence>
<proteinExistence type="predicted"/>
<name>A0A9P7H1Y7_9HYPO</name>